<proteinExistence type="predicted"/>
<dbReference type="InterPro" id="IPR004860">
    <property type="entry name" value="LAGLIDADG_dom"/>
</dbReference>
<dbReference type="InterPro" id="IPR004042">
    <property type="entry name" value="Intein_endonuc_central"/>
</dbReference>
<organism evidence="2 3">
    <name type="scientific">Candidatus Nealsonbacteria bacterium CG23_combo_of_CG06-09_8_20_14_all_37_18</name>
    <dbReference type="NCBI Taxonomy" id="1974720"/>
    <lineage>
        <taxon>Bacteria</taxon>
        <taxon>Candidatus Nealsoniibacteriota</taxon>
    </lineage>
</organism>
<gene>
    <name evidence="2" type="ORF">COX35_02865</name>
</gene>
<dbReference type="AlphaFoldDB" id="A0A2G9YXT1"/>
<dbReference type="Proteomes" id="UP000229952">
    <property type="component" value="Unassembled WGS sequence"/>
</dbReference>
<accession>A0A2G9YXT1</accession>
<dbReference type="Gene3D" id="3.10.28.10">
    <property type="entry name" value="Homing endonucleases"/>
    <property type="match status" value="1"/>
</dbReference>
<protein>
    <recommendedName>
        <fullName evidence="1">DOD-type homing endonuclease domain-containing protein</fullName>
    </recommendedName>
</protein>
<sequence length="402" mass="47195">MANFSPIPKNELKSLYKNKKLTISKIAKFYNCSTSKIWAYLWKYNINRSRCKQVFIFKKDLEKLYLKEKLSTRKIAKRYNCGKSTIESKLRQYGIVVRNKSEALKLIPRVEKYKISKEKLKKLYDKGKFSAYKIAKIYNCSPSAIFHKLRKFNIPRRTDVEGIILTNNERCRKIAKAVSRYVKKNFNSSATEKAHMIGFSLGDMNVAKKKYGETIYVSSSTTKNEQVVLMKNLFKKFGHINIKKSKKNTRNGEKDNFHFVAHLNSSFDFLLNKRDKIEKWILEKNKYFLPFLAGYIDAEGSFGVYNGFGEFALGSYDKNIIGQIHHKLKFLGIKSENPRIMVKGGYVDRRGVRTLKDLWSLRIRRKSELSKFINLIKPYIKHLKRKRDLLRVKENVISRLKN</sequence>
<feature type="domain" description="DOD-type homing endonuclease" evidence="1">
    <location>
        <begin position="196"/>
        <end position="333"/>
    </location>
</feature>
<comment type="caution">
    <text evidence="2">The sequence shown here is derived from an EMBL/GenBank/DDBJ whole genome shotgun (WGS) entry which is preliminary data.</text>
</comment>
<evidence type="ECO:0000313" key="2">
    <source>
        <dbReference type="EMBL" id="PIP24058.1"/>
    </source>
</evidence>
<dbReference type="EMBL" id="PCRQ01000082">
    <property type="protein sequence ID" value="PIP24058.1"/>
    <property type="molecule type" value="Genomic_DNA"/>
</dbReference>
<dbReference type="PROSITE" id="PS50819">
    <property type="entry name" value="INTEIN_ENDONUCLEASE"/>
    <property type="match status" value="1"/>
</dbReference>
<dbReference type="GO" id="GO:0004519">
    <property type="term" value="F:endonuclease activity"/>
    <property type="evidence" value="ECO:0007669"/>
    <property type="project" value="InterPro"/>
</dbReference>
<dbReference type="SUPFAM" id="SSF55608">
    <property type="entry name" value="Homing endonucleases"/>
    <property type="match status" value="1"/>
</dbReference>
<dbReference type="Pfam" id="PF14528">
    <property type="entry name" value="LAGLIDADG_3"/>
    <property type="match status" value="1"/>
</dbReference>
<name>A0A2G9YXT1_9BACT</name>
<evidence type="ECO:0000259" key="1">
    <source>
        <dbReference type="PROSITE" id="PS50819"/>
    </source>
</evidence>
<dbReference type="InterPro" id="IPR027434">
    <property type="entry name" value="Homing_endonucl"/>
</dbReference>
<reference evidence="2 3" key="1">
    <citation type="submission" date="2017-09" db="EMBL/GenBank/DDBJ databases">
        <title>Depth-based differentiation of microbial function through sediment-hosted aquifers and enrichment of novel symbionts in the deep terrestrial subsurface.</title>
        <authorList>
            <person name="Probst A.J."/>
            <person name="Ladd B."/>
            <person name="Jarett J.K."/>
            <person name="Geller-Mcgrath D.E."/>
            <person name="Sieber C.M."/>
            <person name="Emerson J.B."/>
            <person name="Anantharaman K."/>
            <person name="Thomas B.C."/>
            <person name="Malmstrom R."/>
            <person name="Stieglmeier M."/>
            <person name="Klingl A."/>
            <person name="Woyke T."/>
            <person name="Ryan C.M."/>
            <person name="Banfield J.F."/>
        </authorList>
    </citation>
    <scope>NUCLEOTIDE SEQUENCE [LARGE SCALE GENOMIC DNA]</scope>
    <source>
        <strain evidence="2">CG23_combo_of_CG06-09_8_20_14_all_37_18</strain>
    </source>
</reference>
<dbReference type="Gene3D" id="1.10.10.60">
    <property type="entry name" value="Homeodomain-like"/>
    <property type="match status" value="3"/>
</dbReference>
<evidence type="ECO:0000313" key="3">
    <source>
        <dbReference type="Proteomes" id="UP000229952"/>
    </source>
</evidence>